<gene>
    <name evidence="1" type="ORF">F1D05_13885</name>
</gene>
<name>A0A7G6WXS9_9ACTN</name>
<dbReference type="Gene3D" id="3.20.10.10">
    <property type="entry name" value="D-amino Acid Aminotransferase, subunit A, domain 2"/>
    <property type="match status" value="1"/>
</dbReference>
<dbReference type="KEGG" id="kqi:F1D05_13885"/>
<evidence type="ECO:0000313" key="1">
    <source>
        <dbReference type="EMBL" id="QNE18794.1"/>
    </source>
</evidence>
<sequence>MSSLLVADSFLVAAGKVRGLELHRERFVGSCAAAGFDGAGAFWDTSLSRIPTFGRWFPRFGLTSDGPALQMRPAPSPGGRIRVAIHTGPDPRTSPRVKGPDLAVLGELKAQAFTSHAADELLLVDSDGIAIEAAYSSLAWWEDDTLCFPPSTRPLLPSVTAQLLRQLAATQGIQVDERARTPDDLTSYETWLLNALHGIRPIHAWNHGPIDPLPASTATTWQSHLNSLARPL</sequence>
<reference evidence="2" key="1">
    <citation type="submission" date="2019-09" db="EMBL/GenBank/DDBJ databases">
        <title>Antimicrobial potential of Antarctic Bacteria.</title>
        <authorList>
            <person name="Benaud N."/>
            <person name="Edwards R.J."/>
            <person name="Ferrari B.C."/>
        </authorList>
    </citation>
    <scope>NUCLEOTIDE SEQUENCE [LARGE SCALE GENOMIC DNA]</scope>
    <source>
        <strain evidence="2">SPB151</strain>
    </source>
</reference>
<dbReference type="InterPro" id="IPR036038">
    <property type="entry name" value="Aminotransferase-like"/>
</dbReference>
<dbReference type="GO" id="GO:0008483">
    <property type="term" value="F:transaminase activity"/>
    <property type="evidence" value="ECO:0007669"/>
    <property type="project" value="UniProtKB-KW"/>
</dbReference>
<dbReference type="RefSeq" id="WP_185448093.1">
    <property type="nucleotide sequence ID" value="NZ_CP043661.1"/>
</dbReference>
<keyword evidence="1" id="KW-0808">Transferase</keyword>
<dbReference type="Proteomes" id="UP000515563">
    <property type="component" value="Chromosome"/>
</dbReference>
<organism evidence="1 2">
    <name type="scientific">Kribbella qitaiheensis</name>
    <dbReference type="NCBI Taxonomy" id="1544730"/>
    <lineage>
        <taxon>Bacteria</taxon>
        <taxon>Bacillati</taxon>
        <taxon>Actinomycetota</taxon>
        <taxon>Actinomycetes</taxon>
        <taxon>Propionibacteriales</taxon>
        <taxon>Kribbellaceae</taxon>
        <taxon>Kribbella</taxon>
    </lineage>
</organism>
<accession>A0A7G6WXS9</accession>
<proteinExistence type="predicted"/>
<dbReference type="EMBL" id="CP043661">
    <property type="protein sequence ID" value="QNE18794.1"/>
    <property type="molecule type" value="Genomic_DNA"/>
</dbReference>
<reference evidence="1 2" key="2">
    <citation type="journal article" date="2020" name="Microbiol. Resour. Announc.">
        <title>Antarctic desert soil bacteria exhibit high novel natural product potential, evaluated through long-read genome sequencing and comparative genomics.</title>
        <authorList>
            <person name="Benaud N."/>
            <person name="Edwards R.J."/>
            <person name="Amos T.G."/>
            <person name="D'Agostino P.M."/>
            <person name="Gutierrez-Chavez C."/>
            <person name="Montgomery K."/>
            <person name="Nicetic I."/>
            <person name="Ferrari B.C."/>
        </authorList>
    </citation>
    <scope>NUCLEOTIDE SEQUENCE [LARGE SCALE GENOMIC DNA]</scope>
    <source>
        <strain evidence="1 2">SPB151</strain>
    </source>
</reference>
<dbReference type="InterPro" id="IPR001544">
    <property type="entry name" value="Aminotrans_IV"/>
</dbReference>
<keyword evidence="2" id="KW-1185">Reference proteome</keyword>
<evidence type="ECO:0000313" key="2">
    <source>
        <dbReference type="Proteomes" id="UP000515563"/>
    </source>
</evidence>
<protein>
    <submittedName>
        <fullName evidence="1">Aminotransferase class IV</fullName>
    </submittedName>
</protein>
<dbReference type="InterPro" id="IPR043132">
    <property type="entry name" value="BCAT-like_C"/>
</dbReference>
<dbReference type="AlphaFoldDB" id="A0A7G6WXS9"/>
<dbReference type="Pfam" id="PF01063">
    <property type="entry name" value="Aminotran_4"/>
    <property type="match status" value="1"/>
</dbReference>
<keyword evidence="1" id="KW-0032">Aminotransferase</keyword>
<dbReference type="SUPFAM" id="SSF56752">
    <property type="entry name" value="D-aminoacid aminotransferase-like PLP-dependent enzymes"/>
    <property type="match status" value="1"/>
</dbReference>